<evidence type="ECO:0000313" key="1">
    <source>
        <dbReference type="EMBL" id="PLT68422.1"/>
    </source>
</evidence>
<gene>
    <name evidence="1" type="ORF">CDL26_16170</name>
</gene>
<dbReference type="AlphaFoldDB" id="A0A2N5NZZ5"/>
<dbReference type="Gene3D" id="3.30.420.40">
    <property type="match status" value="1"/>
</dbReference>
<dbReference type="Proteomes" id="UP000234891">
    <property type="component" value="Unassembled WGS sequence"/>
</dbReference>
<dbReference type="EMBL" id="NIHS01000058">
    <property type="protein sequence ID" value="PLT68422.1"/>
    <property type="molecule type" value="Genomic_DNA"/>
</dbReference>
<protein>
    <recommendedName>
        <fullName evidence="3">Plasmid segregation actin-type ATPase ParM</fullName>
    </recommendedName>
</protein>
<evidence type="ECO:0008006" key="3">
    <source>
        <dbReference type="Google" id="ProtNLM"/>
    </source>
</evidence>
<sequence length="117" mass="13036">MEKIQKELSKRGGVEVPEMLIEPLLRNGIGERTDDVAMVTKRIAENYTEEIMKKLAAHGYKEDLVHLYIIGGGGCLLRHFSDLTEKGNVTVISDICANAKGYEALAEMKQRMRGKTA</sequence>
<accession>A0A2N5NZZ5</accession>
<organism evidence="1 2">
    <name type="scientific">Mediterraneibacter gnavus</name>
    <name type="common">Ruminococcus gnavus</name>
    <dbReference type="NCBI Taxonomy" id="33038"/>
    <lineage>
        <taxon>Bacteria</taxon>
        <taxon>Bacillati</taxon>
        <taxon>Bacillota</taxon>
        <taxon>Clostridia</taxon>
        <taxon>Lachnospirales</taxon>
        <taxon>Lachnospiraceae</taxon>
        <taxon>Mediterraneibacter</taxon>
    </lineage>
</organism>
<evidence type="ECO:0000313" key="2">
    <source>
        <dbReference type="Proteomes" id="UP000234891"/>
    </source>
</evidence>
<dbReference type="RefSeq" id="WP_101871616.1">
    <property type="nucleotide sequence ID" value="NZ_NIHS01000058.1"/>
</dbReference>
<reference evidence="1 2" key="1">
    <citation type="journal article" date="2017" name="Genome Med.">
        <title>A novel Ruminococcus gnavus clade enriched in inflammatory bowel disease patients.</title>
        <authorList>
            <person name="Hall A.B."/>
            <person name="Yassour M."/>
            <person name="Sauk J."/>
            <person name="Garner A."/>
            <person name="Jiang X."/>
            <person name="Arthur T."/>
            <person name="Lagoudas G.K."/>
            <person name="Vatanen T."/>
            <person name="Fornelos N."/>
            <person name="Wilson R."/>
            <person name="Bertha M."/>
            <person name="Cohen M."/>
            <person name="Garber J."/>
            <person name="Khalili H."/>
            <person name="Gevers D."/>
            <person name="Ananthakrishnan A.N."/>
            <person name="Kugathasan S."/>
            <person name="Lander E.S."/>
            <person name="Blainey P."/>
            <person name="Vlamakis H."/>
            <person name="Xavier R.J."/>
            <person name="Huttenhower C."/>
        </authorList>
    </citation>
    <scope>NUCLEOTIDE SEQUENCE [LARGE SCALE GENOMIC DNA]</scope>
    <source>
        <strain evidence="1 2">RJX1124</strain>
    </source>
</reference>
<comment type="caution">
    <text evidence="1">The sequence shown here is derived from an EMBL/GenBank/DDBJ whole genome shotgun (WGS) entry which is preliminary data.</text>
</comment>
<proteinExistence type="predicted"/>
<name>A0A2N5NZZ5_MEDGN</name>